<dbReference type="Proteomes" id="UP001140091">
    <property type="component" value="Unassembled WGS sequence"/>
</dbReference>
<protein>
    <recommendedName>
        <fullName evidence="2">G domain-containing protein</fullName>
    </recommendedName>
</protein>
<dbReference type="SUPFAM" id="SSF52540">
    <property type="entry name" value="P-loop containing nucleoside triphosphate hydrolases"/>
    <property type="match status" value="1"/>
</dbReference>
<gene>
    <name evidence="3" type="ORF">H1R20_g1220</name>
</gene>
<dbReference type="Gene3D" id="3.40.50.300">
    <property type="entry name" value="P-loop containing nucleotide triphosphate hydrolases"/>
    <property type="match status" value="1"/>
</dbReference>
<dbReference type="InterPro" id="IPR006073">
    <property type="entry name" value="GTP-bd"/>
</dbReference>
<proteinExistence type="predicted"/>
<evidence type="ECO:0000256" key="1">
    <source>
        <dbReference type="SAM" id="MobiDB-lite"/>
    </source>
</evidence>
<name>A0A9W8MPE4_9AGAR</name>
<dbReference type="EMBL" id="JANBPK010000285">
    <property type="protein sequence ID" value="KAJ2935874.1"/>
    <property type="molecule type" value="Genomic_DNA"/>
</dbReference>
<accession>A0A9W8MPE4</accession>
<dbReference type="InterPro" id="IPR027417">
    <property type="entry name" value="P-loop_NTPase"/>
</dbReference>
<comment type="caution">
    <text evidence="3">The sequence shown here is derived from an EMBL/GenBank/DDBJ whole genome shotgun (WGS) entry which is preliminary data.</text>
</comment>
<keyword evidence="4" id="KW-1185">Reference proteome</keyword>
<feature type="region of interest" description="Disordered" evidence="1">
    <location>
        <begin position="285"/>
        <end position="320"/>
    </location>
</feature>
<evidence type="ECO:0000313" key="4">
    <source>
        <dbReference type="Proteomes" id="UP001140091"/>
    </source>
</evidence>
<dbReference type="OrthoDB" id="8954335at2759"/>
<dbReference type="Pfam" id="PF01926">
    <property type="entry name" value="MMR_HSR1"/>
    <property type="match status" value="1"/>
</dbReference>
<dbReference type="CDD" id="cd00882">
    <property type="entry name" value="Ras_like_GTPase"/>
    <property type="match status" value="1"/>
</dbReference>
<feature type="compositionally biased region" description="Acidic residues" evidence="1">
    <location>
        <begin position="305"/>
        <end position="314"/>
    </location>
</feature>
<feature type="non-terminal residue" evidence="3">
    <location>
        <position position="1"/>
    </location>
</feature>
<reference evidence="3" key="1">
    <citation type="submission" date="2022-06" db="EMBL/GenBank/DDBJ databases">
        <title>Genome Sequence of Candolleomyces eurysporus.</title>
        <authorList>
            <person name="Buettner E."/>
        </authorList>
    </citation>
    <scope>NUCLEOTIDE SEQUENCE</scope>
    <source>
        <strain evidence="3">VTCC 930004</strain>
    </source>
</reference>
<evidence type="ECO:0000313" key="3">
    <source>
        <dbReference type="EMBL" id="KAJ2935874.1"/>
    </source>
</evidence>
<sequence length="361" mass="41833">MNLTDKDVLIAVMGMTGSGKSTFINLATQSSNKLRVGHSIQSCTEAVERADPFDLDGRRIVLFDTPGFDDTNRSETEILRIIAFELEKQYRKGQTLHGIIYVHRISDLRVGGLAKTNFGVFRKLCGDPSLRNVLIMTNMWSRLESEIEGRRRAAELASLDDFFKPAIAKVIRQILKNHPNALNIQREIVEEHKDIDQTGAGIALDQKLAQLAHQYQLQLKAQFEAAEQARRERDEETRKEQLEEAERVRQLLKKLEEEKRNQARQYRLLQEQFAEAEQRREEAIREAEERSRREARAAESSGYNDYDDDNDYDYGYDHDHDYDDYGDVEYDGVVSGETYTLYNLKHELFATLDDTRREHLP</sequence>
<evidence type="ECO:0000259" key="2">
    <source>
        <dbReference type="Pfam" id="PF01926"/>
    </source>
</evidence>
<dbReference type="GO" id="GO:0005525">
    <property type="term" value="F:GTP binding"/>
    <property type="evidence" value="ECO:0007669"/>
    <property type="project" value="InterPro"/>
</dbReference>
<feature type="domain" description="G" evidence="2">
    <location>
        <begin position="10"/>
        <end position="102"/>
    </location>
</feature>
<dbReference type="AlphaFoldDB" id="A0A9W8MPE4"/>
<feature type="compositionally biased region" description="Basic and acidic residues" evidence="1">
    <location>
        <begin position="285"/>
        <end position="297"/>
    </location>
</feature>
<organism evidence="3 4">
    <name type="scientific">Candolleomyces eurysporus</name>
    <dbReference type="NCBI Taxonomy" id="2828524"/>
    <lineage>
        <taxon>Eukaryota</taxon>
        <taxon>Fungi</taxon>
        <taxon>Dikarya</taxon>
        <taxon>Basidiomycota</taxon>
        <taxon>Agaricomycotina</taxon>
        <taxon>Agaricomycetes</taxon>
        <taxon>Agaricomycetidae</taxon>
        <taxon>Agaricales</taxon>
        <taxon>Agaricineae</taxon>
        <taxon>Psathyrellaceae</taxon>
        <taxon>Candolleomyces</taxon>
    </lineage>
</organism>